<evidence type="ECO:0000313" key="2">
    <source>
        <dbReference type="EMBL" id="PYH99620.1"/>
    </source>
</evidence>
<feature type="region of interest" description="Disordered" evidence="1">
    <location>
        <begin position="170"/>
        <end position="211"/>
    </location>
</feature>
<evidence type="ECO:0000256" key="1">
    <source>
        <dbReference type="SAM" id="MobiDB-lite"/>
    </source>
</evidence>
<dbReference type="EMBL" id="KZ825800">
    <property type="protein sequence ID" value="PYH99620.1"/>
    <property type="molecule type" value="Genomic_DNA"/>
</dbReference>
<keyword evidence="3" id="KW-1185">Reference proteome</keyword>
<protein>
    <submittedName>
        <fullName evidence="2">Uncharacterized protein</fullName>
    </submittedName>
</protein>
<evidence type="ECO:0000313" key="3">
    <source>
        <dbReference type="Proteomes" id="UP000247810"/>
    </source>
</evidence>
<dbReference type="AlphaFoldDB" id="A0A319DPN7"/>
<feature type="region of interest" description="Disordered" evidence="1">
    <location>
        <begin position="94"/>
        <end position="157"/>
    </location>
</feature>
<dbReference type="OrthoDB" id="4509321at2759"/>
<dbReference type="Proteomes" id="UP000247810">
    <property type="component" value="Unassembled WGS sequence"/>
</dbReference>
<sequence>MGKFKWNRETLVSYLGGDEEDLKTLRTRLTDLLLQHDKLYHSCRNKGAKSQQEEFIYSILGQLPDYVQDASHNTRRMQGIMGLVCVIKRDYKAREPRPPTTQMSQWRESSSSSSSGSSGSEESEDSDEEEEEEANNIINNNRAPRIKTEPIESSRKSSVVIVNTRTLPNDIEIDPTSTRPVEPKHEPSARSARAGEEIKPPAERVAKQPRSHAFSHDLLARNIWVINEPDPSRHGLCTVQELALGLSSVDSAPQLTELNFTDWLLNVKNQCGYDSTIHRLEYRPSATEFPLSSGRPMTAYRVVESVARCFECAATC</sequence>
<gene>
    <name evidence="2" type="ORF">BO71DRAFT_170618</name>
</gene>
<reference evidence="2 3" key="1">
    <citation type="submission" date="2018-02" db="EMBL/GenBank/DDBJ databases">
        <title>The genomes of Aspergillus section Nigri reveals drivers in fungal speciation.</title>
        <authorList>
            <consortium name="DOE Joint Genome Institute"/>
            <person name="Vesth T.C."/>
            <person name="Nybo J."/>
            <person name="Theobald S."/>
            <person name="Brandl J."/>
            <person name="Frisvad J.C."/>
            <person name="Nielsen K.F."/>
            <person name="Lyhne E.K."/>
            <person name="Kogle M.E."/>
            <person name="Kuo A."/>
            <person name="Riley R."/>
            <person name="Clum A."/>
            <person name="Nolan M."/>
            <person name="Lipzen A."/>
            <person name="Salamov A."/>
            <person name="Henrissat B."/>
            <person name="Wiebenga A."/>
            <person name="De vries R.P."/>
            <person name="Grigoriev I.V."/>
            <person name="Mortensen U.H."/>
            <person name="Andersen M.R."/>
            <person name="Baker S.E."/>
        </authorList>
    </citation>
    <scope>NUCLEOTIDE SEQUENCE [LARGE SCALE GENOMIC DNA]</scope>
    <source>
        <strain evidence="2 3">CBS 707.79</strain>
    </source>
</reference>
<feature type="compositionally biased region" description="Basic and acidic residues" evidence="1">
    <location>
        <begin position="146"/>
        <end position="155"/>
    </location>
</feature>
<accession>A0A319DPN7</accession>
<name>A0A319DPN7_9EURO</name>
<feature type="compositionally biased region" description="Acidic residues" evidence="1">
    <location>
        <begin position="121"/>
        <end position="134"/>
    </location>
</feature>
<feature type="compositionally biased region" description="Basic and acidic residues" evidence="1">
    <location>
        <begin position="181"/>
        <end position="206"/>
    </location>
</feature>
<dbReference type="VEuPathDB" id="FungiDB:BO71DRAFT_170618"/>
<feature type="compositionally biased region" description="Low complexity" evidence="1">
    <location>
        <begin position="108"/>
        <end position="120"/>
    </location>
</feature>
<proteinExistence type="predicted"/>
<organism evidence="2 3">
    <name type="scientific">Aspergillus ellipticus CBS 707.79</name>
    <dbReference type="NCBI Taxonomy" id="1448320"/>
    <lineage>
        <taxon>Eukaryota</taxon>
        <taxon>Fungi</taxon>
        <taxon>Dikarya</taxon>
        <taxon>Ascomycota</taxon>
        <taxon>Pezizomycotina</taxon>
        <taxon>Eurotiomycetes</taxon>
        <taxon>Eurotiomycetidae</taxon>
        <taxon>Eurotiales</taxon>
        <taxon>Aspergillaceae</taxon>
        <taxon>Aspergillus</taxon>
        <taxon>Aspergillus subgen. Circumdati</taxon>
    </lineage>
</organism>